<dbReference type="PIRSF" id="PIRSF036480">
    <property type="entry name" value="FormyFH4_hydr"/>
    <property type="match status" value="1"/>
</dbReference>
<comment type="caution">
    <text evidence="6">The sequence shown here is derived from an EMBL/GenBank/DDBJ whole genome shotgun (WGS) entry which is preliminary data.</text>
</comment>
<evidence type="ECO:0000256" key="3">
    <source>
        <dbReference type="HAMAP-Rule" id="MF_01927"/>
    </source>
</evidence>
<dbReference type="InterPro" id="IPR045865">
    <property type="entry name" value="ACT-like_dom_sf"/>
</dbReference>
<dbReference type="SUPFAM" id="SSF55021">
    <property type="entry name" value="ACT-like"/>
    <property type="match status" value="1"/>
</dbReference>
<dbReference type="Gene3D" id="3.30.70.260">
    <property type="match status" value="1"/>
</dbReference>
<keyword evidence="1 3" id="KW-0554">One-carbon metabolism</keyword>
<dbReference type="HAMAP" id="MF_01927">
    <property type="entry name" value="PurU"/>
    <property type="match status" value="1"/>
</dbReference>
<feature type="active site" evidence="3">
    <location>
        <position position="236"/>
    </location>
</feature>
<evidence type="ECO:0000256" key="4">
    <source>
        <dbReference type="NCBIfam" id="TIGR00655"/>
    </source>
</evidence>
<comment type="catalytic activity">
    <reaction evidence="3">
        <text>(6R)-10-formyltetrahydrofolate + H2O = (6S)-5,6,7,8-tetrahydrofolate + formate + H(+)</text>
        <dbReference type="Rhea" id="RHEA:19833"/>
        <dbReference type="ChEBI" id="CHEBI:15377"/>
        <dbReference type="ChEBI" id="CHEBI:15378"/>
        <dbReference type="ChEBI" id="CHEBI:15740"/>
        <dbReference type="ChEBI" id="CHEBI:57453"/>
        <dbReference type="ChEBI" id="CHEBI:195366"/>
        <dbReference type="EC" id="3.5.1.10"/>
    </reaction>
</comment>
<dbReference type="InterPro" id="IPR004810">
    <property type="entry name" value="PurU"/>
</dbReference>
<dbReference type="InterPro" id="IPR044074">
    <property type="entry name" value="PurU_ACT"/>
</dbReference>
<dbReference type="NCBIfam" id="TIGR00655">
    <property type="entry name" value="PurU"/>
    <property type="match status" value="1"/>
</dbReference>
<evidence type="ECO:0000313" key="7">
    <source>
        <dbReference type="Proteomes" id="UP000547614"/>
    </source>
</evidence>
<dbReference type="SUPFAM" id="SSF53328">
    <property type="entry name" value="Formyltransferase"/>
    <property type="match status" value="1"/>
</dbReference>
<evidence type="ECO:0000256" key="2">
    <source>
        <dbReference type="ARBA" id="ARBA00022801"/>
    </source>
</evidence>
<sequence length="292" mass="32997">MPVMTEGKNIYVLKASCQGAIGTVSRLTTFLAERHCYLMEMSQFDEVDSGNFYVRCVFSTMPGLTPSLDELKSTFDADVATRDAMHWEMHDTLTPSKVLIMVSKFDHCLDDLLYRQRTGEIKMEIPAIVSNHPDLQPLADWHQIPFHYLPVTPETRAAQEQQILELIEETGAELVVLARYMQILSPAMCEHLAGRAINIHHSFLPGFKGAKPYHQAFERGVKLIGATAHYVTTDLDEGPIIEQTVERVDHTYSPCQLAAVGRDAENMALSRAVRFHLEYRVFANGNKTIVFR</sequence>
<dbReference type="UniPathway" id="UPA00074">
    <property type="reaction ID" value="UER00170"/>
</dbReference>
<dbReference type="PANTHER" id="PTHR42706:SF1">
    <property type="entry name" value="FORMYLTETRAHYDROFOLATE DEFORMYLASE 2, MITOCHONDRIAL"/>
    <property type="match status" value="1"/>
</dbReference>
<evidence type="ECO:0000259" key="5">
    <source>
        <dbReference type="Pfam" id="PF00551"/>
    </source>
</evidence>
<reference evidence="6 7" key="1">
    <citation type="submission" date="2020-08" db="EMBL/GenBank/DDBJ databases">
        <title>Genomic Encyclopedia of Type Strains, Phase III (KMG-III): the genomes of soil and plant-associated and newly described type strains.</title>
        <authorList>
            <person name="Whitman W."/>
        </authorList>
    </citation>
    <scope>NUCLEOTIDE SEQUENCE [LARGE SCALE GENOMIC DNA]</scope>
    <source>
        <strain evidence="6 7">CECT 7282</strain>
    </source>
</reference>
<accession>A0A839V6K6</accession>
<dbReference type="CDD" id="cd04875">
    <property type="entry name" value="ACT_F4HF-DF"/>
    <property type="match status" value="1"/>
</dbReference>
<dbReference type="InterPro" id="IPR002376">
    <property type="entry name" value="Formyl_transf_N"/>
</dbReference>
<proteinExistence type="inferred from homology"/>
<keyword evidence="2 3" id="KW-0378">Hydrolase</keyword>
<dbReference type="GO" id="GO:0006730">
    <property type="term" value="P:one-carbon metabolic process"/>
    <property type="evidence" value="ECO:0007669"/>
    <property type="project" value="UniProtKB-KW"/>
</dbReference>
<comment type="function">
    <text evidence="3">Catalyzes the hydrolysis of 10-formyltetrahydrofolate (formyl-FH4) to formate and tetrahydrofolate (FH4).</text>
</comment>
<dbReference type="PRINTS" id="PR01575">
    <property type="entry name" value="FFH4HYDRLASE"/>
</dbReference>
<dbReference type="PANTHER" id="PTHR42706">
    <property type="entry name" value="FORMYLTETRAHYDROFOLATE DEFORMYLASE"/>
    <property type="match status" value="1"/>
</dbReference>
<dbReference type="GO" id="GO:0006189">
    <property type="term" value="P:'de novo' IMP biosynthetic process"/>
    <property type="evidence" value="ECO:0007669"/>
    <property type="project" value="UniProtKB-UniRule"/>
</dbReference>
<gene>
    <name evidence="3" type="primary">purU</name>
    <name evidence="6" type="ORF">FHR94_000397</name>
</gene>
<dbReference type="InterPro" id="IPR041729">
    <property type="entry name" value="Formyl-FH4-Hydrolase_C"/>
</dbReference>
<evidence type="ECO:0000256" key="1">
    <source>
        <dbReference type="ARBA" id="ARBA00022563"/>
    </source>
</evidence>
<protein>
    <recommendedName>
        <fullName evidence="3 4">Formyltetrahydrofolate deformylase</fullName>
        <ecNumber evidence="3 4">3.5.1.10</ecNumber>
    </recommendedName>
    <alternativeName>
        <fullName evidence="3">Formyl-FH(4) hydrolase</fullName>
    </alternativeName>
</protein>
<keyword evidence="3" id="KW-0658">Purine biosynthesis</keyword>
<keyword evidence="7" id="KW-1185">Reference proteome</keyword>
<evidence type="ECO:0000313" key="6">
    <source>
        <dbReference type="EMBL" id="MBB3189179.1"/>
    </source>
</evidence>
<feature type="domain" description="Formyl transferase N-terminal" evidence="5">
    <location>
        <begin position="97"/>
        <end position="273"/>
    </location>
</feature>
<comment type="similarity">
    <text evidence="3">Belongs to the PurU family.</text>
</comment>
<name>A0A839V6K6_9GAMM</name>
<organism evidence="6 7">
    <name type="scientific">Halomonas cerina</name>
    <dbReference type="NCBI Taxonomy" id="447424"/>
    <lineage>
        <taxon>Bacteria</taxon>
        <taxon>Pseudomonadati</taxon>
        <taxon>Pseudomonadota</taxon>
        <taxon>Gammaproteobacteria</taxon>
        <taxon>Oceanospirillales</taxon>
        <taxon>Halomonadaceae</taxon>
        <taxon>Halomonas</taxon>
    </lineage>
</organism>
<dbReference type="InterPro" id="IPR036477">
    <property type="entry name" value="Formyl_transf_N_sf"/>
</dbReference>
<dbReference type="NCBIfam" id="NF004684">
    <property type="entry name" value="PRK06027.1"/>
    <property type="match status" value="1"/>
</dbReference>
<dbReference type="Pfam" id="PF00551">
    <property type="entry name" value="Formyl_trans_N"/>
    <property type="match status" value="1"/>
</dbReference>
<dbReference type="CDD" id="cd08648">
    <property type="entry name" value="FMT_core_Formyl-FH4-Hydrolase_C"/>
    <property type="match status" value="1"/>
</dbReference>
<dbReference type="GO" id="GO:0008864">
    <property type="term" value="F:formyltetrahydrofolate deformylase activity"/>
    <property type="evidence" value="ECO:0007669"/>
    <property type="project" value="UniProtKB-UniRule"/>
</dbReference>
<dbReference type="EMBL" id="JACHXP010000001">
    <property type="protein sequence ID" value="MBB3189179.1"/>
    <property type="molecule type" value="Genomic_DNA"/>
</dbReference>
<dbReference type="Gene3D" id="3.40.50.170">
    <property type="entry name" value="Formyl transferase, N-terminal domain"/>
    <property type="match status" value="1"/>
</dbReference>
<dbReference type="AlphaFoldDB" id="A0A839V6K6"/>
<comment type="pathway">
    <text evidence="3">Purine metabolism; IMP biosynthesis via de novo pathway; formate from 10-formyl-5,6,7,8-tetrahydrofolate: step 1/1.</text>
</comment>
<dbReference type="RefSeq" id="WP_343064622.1">
    <property type="nucleotide sequence ID" value="NZ_JACHXP010000001.1"/>
</dbReference>
<dbReference type="Proteomes" id="UP000547614">
    <property type="component" value="Unassembled WGS sequence"/>
</dbReference>
<dbReference type="EC" id="3.5.1.10" evidence="3 4"/>